<name>A0A544TW72_9BACI</name>
<gene>
    <name evidence="1" type="ORF">FG384_01580</name>
</gene>
<dbReference type="EMBL" id="VDGI01000001">
    <property type="protein sequence ID" value="TQR21674.1"/>
    <property type="molecule type" value="Genomic_DNA"/>
</dbReference>
<organism evidence="1 2">
    <name type="scientific">Psychrobacillus vulpis</name>
    <dbReference type="NCBI Taxonomy" id="2325572"/>
    <lineage>
        <taxon>Bacteria</taxon>
        <taxon>Bacillati</taxon>
        <taxon>Bacillota</taxon>
        <taxon>Bacilli</taxon>
        <taxon>Bacillales</taxon>
        <taxon>Bacillaceae</taxon>
        <taxon>Psychrobacillus</taxon>
    </lineage>
</organism>
<evidence type="ECO:0000313" key="1">
    <source>
        <dbReference type="EMBL" id="TQR21674.1"/>
    </source>
</evidence>
<evidence type="ECO:0000313" key="2">
    <source>
        <dbReference type="Proteomes" id="UP000316626"/>
    </source>
</evidence>
<protein>
    <submittedName>
        <fullName evidence="1">Uncharacterized protein</fullName>
    </submittedName>
</protein>
<proteinExistence type="predicted"/>
<reference evidence="1 2" key="1">
    <citation type="submission" date="2019-06" db="EMBL/GenBank/DDBJ databases">
        <title>Psychrobacillus vulpis sp. nov., a new species isolated from feces of a red fox that inhabits in The Tablas de Daimiel Natural Park, Albacete, Spain.</title>
        <authorList>
            <person name="Rodriguez M."/>
            <person name="Reina J.C."/>
            <person name="Bejar V."/>
            <person name="Llamas I."/>
        </authorList>
    </citation>
    <scope>NUCLEOTIDE SEQUENCE [LARGE SCALE GENOMIC DNA]</scope>
    <source>
        <strain evidence="1 2">Z8</strain>
    </source>
</reference>
<dbReference type="AlphaFoldDB" id="A0A544TW72"/>
<comment type="caution">
    <text evidence="1">The sequence shown here is derived from an EMBL/GenBank/DDBJ whole genome shotgun (WGS) entry which is preliminary data.</text>
</comment>
<accession>A0A544TW72</accession>
<keyword evidence="2" id="KW-1185">Reference proteome</keyword>
<dbReference type="Proteomes" id="UP000316626">
    <property type="component" value="Unassembled WGS sequence"/>
</dbReference>
<dbReference type="OrthoDB" id="2622328at2"/>
<sequence length="77" mass="8818">MKGTSRFHQTSPGKRMHFLSIYPPHLLNLSFDRKDFALKCTLIQTDLALYEIRVPRTGDLPPASFRFHVTMDTLALG</sequence>